<feature type="binding site" evidence="6">
    <location>
        <position position="330"/>
    </location>
    <ligand>
        <name>S-adenosyl-L-methionine</name>
        <dbReference type="ChEBI" id="CHEBI:59789"/>
    </ligand>
</feature>
<dbReference type="InterPro" id="IPR023267">
    <property type="entry name" value="RCMT"/>
</dbReference>
<dbReference type="InterPro" id="IPR018314">
    <property type="entry name" value="RsmB/NOL1/NOP2-like_CS"/>
</dbReference>
<keyword evidence="4 6" id="KW-0949">S-adenosyl-L-methionine</keyword>
<evidence type="ECO:0000256" key="6">
    <source>
        <dbReference type="PROSITE-ProRule" id="PRU01023"/>
    </source>
</evidence>
<dbReference type="Gene3D" id="3.40.50.150">
    <property type="entry name" value="Vaccinia Virus protein VP39"/>
    <property type="match status" value="1"/>
</dbReference>
<comment type="caution">
    <text evidence="6">Lacks conserved residue(s) required for the propagation of feature annotation.</text>
</comment>
<dbReference type="InterPro" id="IPR049560">
    <property type="entry name" value="MeTrfase_RsmB-F_NOP2_cat"/>
</dbReference>
<proteinExistence type="inferred from homology"/>
<evidence type="ECO:0000256" key="4">
    <source>
        <dbReference type="ARBA" id="ARBA00022691"/>
    </source>
</evidence>
<evidence type="ECO:0000313" key="7">
    <source>
        <dbReference type="EMBL" id="CAD7238141.1"/>
    </source>
</evidence>
<keyword evidence="5 6" id="KW-0694">RNA-binding</keyword>
<feature type="binding site" evidence="6">
    <location>
        <position position="286"/>
    </location>
    <ligand>
        <name>S-adenosyl-L-methionine</name>
        <dbReference type="ChEBI" id="CHEBI:59789"/>
    </ligand>
</feature>
<dbReference type="EMBL" id="OB696790">
    <property type="protein sequence ID" value="CAD7238141.1"/>
    <property type="molecule type" value="Genomic_DNA"/>
</dbReference>
<dbReference type="Pfam" id="PF22458">
    <property type="entry name" value="RsmF-B_ferredox"/>
    <property type="match status" value="1"/>
</dbReference>
<dbReference type="CDD" id="cd02440">
    <property type="entry name" value="AdoMet_MTases"/>
    <property type="match status" value="1"/>
</dbReference>
<dbReference type="GO" id="GO:0006355">
    <property type="term" value="P:regulation of DNA-templated transcription"/>
    <property type="evidence" value="ECO:0007669"/>
    <property type="project" value="InterPro"/>
</dbReference>
<dbReference type="InterPro" id="IPR029063">
    <property type="entry name" value="SAM-dependent_MTases_sf"/>
</dbReference>
<feature type="binding site" evidence="6">
    <location>
        <begin position="262"/>
        <end position="268"/>
    </location>
    <ligand>
        <name>S-adenosyl-L-methionine</name>
        <dbReference type="ChEBI" id="CHEBI:59789"/>
    </ligand>
</feature>
<name>A0A7R8WVS9_9CRUS</name>
<dbReference type="PANTHER" id="PTHR22807">
    <property type="entry name" value="NOP2 YEAST -RELATED NOL1/NOP2/FMU SUN DOMAIN-CONTAINING"/>
    <property type="match status" value="1"/>
</dbReference>
<feature type="non-terminal residue" evidence="7">
    <location>
        <position position="349"/>
    </location>
</feature>
<evidence type="ECO:0000256" key="5">
    <source>
        <dbReference type="ARBA" id="ARBA00022884"/>
    </source>
</evidence>
<dbReference type="InterPro" id="IPR054728">
    <property type="entry name" value="RsmB-like_ferredoxin"/>
</dbReference>
<evidence type="ECO:0000256" key="2">
    <source>
        <dbReference type="ARBA" id="ARBA00022603"/>
    </source>
</evidence>
<comment type="similarity">
    <text evidence="1 6">Belongs to the class I-like SAM-binding methyltransferase superfamily. RsmB/NOP family.</text>
</comment>
<dbReference type="Gene3D" id="3.30.70.1170">
    <property type="entry name" value="Sun protein, domain 3"/>
    <property type="match status" value="1"/>
</dbReference>
<dbReference type="AlphaFoldDB" id="A0A7R8WVS9"/>
<evidence type="ECO:0000256" key="3">
    <source>
        <dbReference type="ARBA" id="ARBA00022679"/>
    </source>
</evidence>
<dbReference type="Pfam" id="PF01189">
    <property type="entry name" value="Methyltr_RsmB-F"/>
    <property type="match status" value="1"/>
</dbReference>
<protein>
    <submittedName>
        <fullName evidence="7">Uncharacterized protein</fullName>
    </submittedName>
</protein>
<reference evidence="7" key="1">
    <citation type="submission" date="2020-11" db="EMBL/GenBank/DDBJ databases">
        <authorList>
            <person name="Tran Van P."/>
        </authorList>
    </citation>
    <scope>NUCLEOTIDE SEQUENCE</scope>
</reference>
<dbReference type="SUPFAM" id="SSF48013">
    <property type="entry name" value="NusB-like"/>
    <property type="match status" value="1"/>
</dbReference>
<dbReference type="InterPro" id="IPR001678">
    <property type="entry name" value="MeTrfase_RsmB-F_NOP2_dom"/>
</dbReference>
<evidence type="ECO:0000256" key="1">
    <source>
        <dbReference type="ARBA" id="ARBA00007494"/>
    </source>
</evidence>
<gene>
    <name evidence="7" type="ORF">CTOB1V02_LOCUS15956</name>
</gene>
<dbReference type="PANTHER" id="PTHR22807:SF61">
    <property type="entry name" value="NOL1_NOP2_SUN FAMILY PROTEIN _ ANTITERMINATION NUSB DOMAIN-CONTAINING PROTEIN"/>
    <property type="match status" value="1"/>
</dbReference>
<dbReference type="PROSITE" id="PS51686">
    <property type="entry name" value="SAM_MT_RSMB_NOP"/>
    <property type="match status" value="1"/>
</dbReference>
<organism evidence="7">
    <name type="scientific">Cyprideis torosa</name>
    <dbReference type="NCBI Taxonomy" id="163714"/>
    <lineage>
        <taxon>Eukaryota</taxon>
        <taxon>Metazoa</taxon>
        <taxon>Ecdysozoa</taxon>
        <taxon>Arthropoda</taxon>
        <taxon>Crustacea</taxon>
        <taxon>Oligostraca</taxon>
        <taxon>Ostracoda</taxon>
        <taxon>Podocopa</taxon>
        <taxon>Podocopida</taxon>
        <taxon>Cytherocopina</taxon>
        <taxon>Cytheroidea</taxon>
        <taxon>Cytherideidae</taxon>
        <taxon>Cyprideis</taxon>
    </lineage>
</organism>
<accession>A0A7R8WVS9</accession>
<keyword evidence="2 6" id="KW-0489">Methyltransferase</keyword>
<dbReference type="PRINTS" id="PR02008">
    <property type="entry name" value="RCMTFAMILY"/>
</dbReference>
<dbReference type="Pfam" id="PF01029">
    <property type="entry name" value="NusB"/>
    <property type="match status" value="1"/>
</dbReference>
<dbReference type="Gene3D" id="1.10.940.10">
    <property type="entry name" value="NusB-like"/>
    <property type="match status" value="1"/>
</dbReference>
<dbReference type="InterPro" id="IPR006027">
    <property type="entry name" value="NusB_RsmB_TIM44"/>
</dbReference>
<dbReference type="GO" id="GO:0001510">
    <property type="term" value="P:RNA methylation"/>
    <property type="evidence" value="ECO:0007669"/>
    <property type="project" value="InterPro"/>
</dbReference>
<feature type="binding site" evidence="6">
    <location>
        <position position="311"/>
    </location>
    <ligand>
        <name>S-adenosyl-L-methionine</name>
        <dbReference type="ChEBI" id="CHEBI:59789"/>
    </ligand>
</feature>
<keyword evidence="3 6" id="KW-0808">Transferase</keyword>
<dbReference type="OrthoDB" id="260824at2759"/>
<dbReference type="InterPro" id="IPR035926">
    <property type="entry name" value="NusB-like_sf"/>
</dbReference>
<dbReference type="GO" id="GO:0003723">
    <property type="term" value="F:RNA binding"/>
    <property type="evidence" value="ECO:0007669"/>
    <property type="project" value="UniProtKB-UniRule"/>
</dbReference>
<dbReference type="PROSITE" id="PS01153">
    <property type="entry name" value="NOL1_NOP2_SUN"/>
    <property type="match status" value="1"/>
</dbReference>
<dbReference type="GO" id="GO:0008173">
    <property type="term" value="F:RNA methyltransferase activity"/>
    <property type="evidence" value="ECO:0007669"/>
    <property type="project" value="InterPro"/>
</dbReference>
<dbReference type="SUPFAM" id="SSF53335">
    <property type="entry name" value="S-adenosyl-L-methionine-dependent methyltransferases"/>
    <property type="match status" value="1"/>
</dbReference>
<sequence>MADFPRRTKPARPGPGGARAAAAKVVSDVVDRGRSLDVALAEHVSPTMPDRAFAQQLSYGTLRWYGWLKSELDPLIYKPLPRSMRQVEALLLVGLYQIEFARLPEHAAVSSTVEAVDALGAGPQRALMNGVLRNYLRRREPVVEAQRVRFSWPSWIVGEYRKSFGREGADAALAAGNGEPPMTLRVSLSRVSRDAYRGELAEAGIEATDGTLSPAALYLAQAVNVDRLPRFAEGVVAVQDEAAQLAALALAPITGERVADLCAAPGGKSAHLLDIAPDLGLLLACDIDSERLKRVAERLGESTPLQLREGDAADPALLADDPLFDAILVDAPCSGLGVVRRHPDIKHLR</sequence>